<keyword evidence="4 8" id="KW-0521">NADP</keyword>
<evidence type="ECO:0000256" key="3">
    <source>
        <dbReference type="ARBA" id="ARBA00012970"/>
    </source>
</evidence>
<evidence type="ECO:0000256" key="2">
    <source>
        <dbReference type="ARBA" id="ARBA00005916"/>
    </source>
</evidence>
<feature type="transmembrane region" description="Helical" evidence="9">
    <location>
        <begin position="160"/>
        <end position="181"/>
    </location>
</feature>
<comment type="similarity">
    <text evidence="2 8">Belongs to the glutamyl-tRNA reductase family.</text>
</comment>
<dbReference type="Pfam" id="PF00745">
    <property type="entry name" value="GlutR_dimer"/>
    <property type="match status" value="1"/>
</dbReference>
<evidence type="ECO:0000256" key="8">
    <source>
        <dbReference type="RuleBase" id="RU000584"/>
    </source>
</evidence>
<dbReference type="PANTHER" id="PTHR43120:SF1">
    <property type="entry name" value="GLUTAMYL-TRNA REDUCTASE 1, CHLOROPLASTIC"/>
    <property type="match status" value="1"/>
</dbReference>
<evidence type="ECO:0000256" key="5">
    <source>
        <dbReference type="ARBA" id="ARBA00023002"/>
    </source>
</evidence>
<dbReference type="InterPro" id="IPR015895">
    <property type="entry name" value="4pyrrol_synth_GluRdtase_N"/>
</dbReference>
<dbReference type="PROSITE" id="PS00747">
    <property type="entry name" value="GLUTR"/>
    <property type="match status" value="1"/>
</dbReference>
<dbReference type="InterPro" id="IPR018214">
    <property type="entry name" value="GluRdtase_CS"/>
</dbReference>
<keyword evidence="5 8" id="KW-0560">Oxidoreductase</keyword>
<evidence type="ECO:0000259" key="12">
    <source>
        <dbReference type="Pfam" id="PF05201"/>
    </source>
</evidence>
<gene>
    <name evidence="13" type="ORF">EVOR1521_LOCUS29841</name>
</gene>
<evidence type="ECO:0000256" key="9">
    <source>
        <dbReference type="SAM" id="Phobius"/>
    </source>
</evidence>
<dbReference type="FunFam" id="3.30.460.30:FF:000001">
    <property type="entry name" value="Glutamyl-tRNA reductase"/>
    <property type="match status" value="1"/>
</dbReference>
<dbReference type="PANTHER" id="PTHR43120">
    <property type="entry name" value="GLUTAMYL-TRNA REDUCTASE 1, CHLOROPLASTIC"/>
    <property type="match status" value="1"/>
</dbReference>
<dbReference type="InterPro" id="IPR036291">
    <property type="entry name" value="NAD(P)-bd_dom_sf"/>
</dbReference>
<keyword evidence="9" id="KW-0812">Transmembrane</keyword>
<comment type="pathway">
    <text evidence="1 8">Porphyrin-containing compound metabolism; protoporphyrin-IX biosynthesis; 5-aminolevulinate from L-glutamyl-tRNA(Glu): step 1/2.</text>
</comment>
<dbReference type="Proteomes" id="UP001178507">
    <property type="component" value="Unassembled WGS sequence"/>
</dbReference>
<dbReference type="InterPro" id="IPR036343">
    <property type="entry name" value="GluRdtase_N_sf"/>
</dbReference>
<dbReference type="Pfam" id="PF05201">
    <property type="entry name" value="GlutR_N"/>
    <property type="match status" value="1"/>
</dbReference>
<feature type="domain" description="Quinate/shikimate 5-dehydrogenase/glutamyl-tRNA reductase" evidence="11">
    <location>
        <begin position="865"/>
        <end position="995"/>
    </location>
</feature>
<dbReference type="GO" id="GO:0006779">
    <property type="term" value="P:porphyrin-containing compound biosynthetic process"/>
    <property type="evidence" value="ECO:0007669"/>
    <property type="project" value="UniProtKB-KW"/>
</dbReference>
<evidence type="ECO:0000259" key="10">
    <source>
        <dbReference type="Pfam" id="PF00745"/>
    </source>
</evidence>
<feature type="domain" description="Tetrapyrrole biosynthesis glutamyl-tRNA reductase dimerisation" evidence="10">
    <location>
        <begin position="1009"/>
        <end position="1108"/>
    </location>
</feature>
<dbReference type="AlphaFoldDB" id="A0AA36NM03"/>
<dbReference type="CDD" id="cd05213">
    <property type="entry name" value="NAD_bind_Glutamyl_tRNA_reduct"/>
    <property type="match status" value="1"/>
</dbReference>
<evidence type="ECO:0000313" key="13">
    <source>
        <dbReference type="EMBL" id="CAJ1408413.1"/>
    </source>
</evidence>
<dbReference type="Gene3D" id="3.30.460.30">
    <property type="entry name" value="Glutamyl-tRNA reductase, N-terminal domain"/>
    <property type="match status" value="1"/>
</dbReference>
<feature type="transmembrane region" description="Helical" evidence="9">
    <location>
        <begin position="12"/>
        <end position="36"/>
    </location>
</feature>
<protein>
    <recommendedName>
        <fullName evidence="3 8">Glutamyl-tRNA reductase</fullName>
        <ecNumber evidence="3 8">1.2.1.70</ecNumber>
    </recommendedName>
</protein>
<organism evidence="13 14">
    <name type="scientific">Effrenium voratum</name>
    <dbReference type="NCBI Taxonomy" id="2562239"/>
    <lineage>
        <taxon>Eukaryota</taxon>
        <taxon>Sar</taxon>
        <taxon>Alveolata</taxon>
        <taxon>Dinophyceae</taxon>
        <taxon>Suessiales</taxon>
        <taxon>Symbiodiniaceae</taxon>
        <taxon>Effrenium</taxon>
    </lineage>
</organism>
<evidence type="ECO:0000256" key="4">
    <source>
        <dbReference type="ARBA" id="ARBA00022857"/>
    </source>
</evidence>
<evidence type="ECO:0000256" key="1">
    <source>
        <dbReference type="ARBA" id="ARBA00005059"/>
    </source>
</evidence>
<dbReference type="GO" id="GO:0050661">
    <property type="term" value="F:NADP binding"/>
    <property type="evidence" value="ECO:0007669"/>
    <property type="project" value="InterPro"/>
</dbReference>
<feature type="domain" description="Glutamyl-tRNA reductase N-terminal" evidence="12">
    <location>
        <begin position="671"/>
        <end position="836"/>
    </location>
</feature>
<dbReference type="GO" id="GO:0008883">
    <property type="term" value="F:glutamyl-tRNA reductase activity"/>
    <property type="evidence" value="ECO:0007669"/>
    <property type="project" value="UniProtKB-EC"/>
</dbReference>
<keyword evidence="14" id="KW-1185">Reference proteome</keyword>
<dbReference type="NCBIfam" id="TIGR01035">
    <property type="entry name" value="hemA"/>
    <property type="match status" value="1"/>
</dbReference>
<keyword evidence="9" id="KW-1133">Transmembrane helix</keyword>
<feature type="transmembrane region" description="Helical" evidence="9">
    <location>
        <begin position="327"/>
        <end position="350"/>
    </location>
</feature>
<keyword evidence="9" id="KW-0472">Membrane</keyword>
<comment type="catalytic activity">
    <reaction evidence="7 8">
        <text>(S)-4-amino-5-oxopentanoate + tRNA(Glu) + NADP(+) = L-glutamyl-tRNA(Glu) + NADPH + H(+)</text>
        <dbReference type="Rhea" id="RHEA:12344"/>
        <dbReference type="Rhea" id="RHEA-COMP:9663"/>
        <dbReference type="Rhea" id="RHEA-COMP:9680"/>
        <dbReference type="ChEBI" id="CHEBI:15378"/>
        <dbReference type="ChEBI" id="CHEBI:57501"/>
        <dbReference type="ChEBI" id="CHEBI:57783"/>
        <dbReference type="ChEBI" id="CHEBI:58349"/>
        <dbReference type="ChEBI" id="CHEBI:78442"/>
        <dbReference type="ChEBI" id="CHEBI:78520"/>
        <dbReference type="EC" id="1.2.1.70"/>
    </reaction>
</comment>
<dbReference type="SUPFAM" id="SSF51735">
    <property type="entry name" value="NAD(P)-binding Rossmann-fold domains"/>
    <property type="match status" value="1"/>
</dbReference>
<feature type="transmembrane region" description="Helical" evidence="9">
    <location>
        <begin position="288"/>
        <end position="306"/>
    </location>
</feature>
<dbReference type="InterPro" id="IPR006151">
    <property type="entry name" value="Shikm_DH/Glu-tRNA_Rdtase"/>
</dbReference>
<feature type="transmembrane region" description="Helical" evidence="9">
    <location>
        <begin position="485"/>
        <end position="508"/>
    </location>
</feature>
<dbReference type="InterPro" id="IPR000343">
    <property type="entry name" value="4pyrrol_synth_GluRdtase"/>
</dbReference>
<feature type="transmembrane region" description="Helical" evidence="9">
    <location>
        <begin position="356"/>
        <end position="378"/>
    </location>
</feature>
<comment type="caution">
    <text evidence="13">The sequence shown here is derived from an EMBL/GenBank/DDBJ whole genome shotgun (WGS) entry which is preliminary data.</text>
</comment>
<proteinExistence type="inferred from homology"/>
<name>A0AA36NM03_9DINO</name>
<dbReference type="SUPFAM" id="SSF69075">
    <property type="entry name" value="Glutamyl tRNA-reductase dimerization domain"/>
    <property type="match status" value="1"/>
</dbReference>
<reference evidence="13" key="1">
    <citation type="submission" date="2023-08" db="EMBL/GenBank/DDBJ databases">
        <authorList>
            <person name="Chen Y."/>
            <person name="Shah S."/>
            <person name="Dougan E. K."/>
            <person name="Thang M."/>
            <person name="Chan C."/>
        </authorList>
    </citation>
    <scope>NUCLEOTIDE SEQUENCE</scope>
</reference>
<dbReference type="Gene3D" id="3.40.50.720">
    <property type="entry name" value="NAD(P)-binding Rossmann-like Domain"/>
    <property type="match status" value="1"/>
</dbReference>
<dbReference type="EC" id="1.2.1.70" evidence="3 8"/>
<dbReference type="Pfam" id="PF01488">
    <property type="entry name" value="Shikimate_DH"/>
    <property type="match status" value="1"/>
</dbReference>
<sequence length="1127" mass="124537">MSGPSANTAGVRVTNGLVSFMYLMTSSVVILTYAAGSGHPVQTPTGLADADRAGPWALGLLAGASLVSMVAVVLADKACFVCEDKHRTVWSAKNEQVQPTRLPKRCCGRRYLLKASAVHKTWRFRHWLSMFSALYDSYTFHKQLKRSFESQTSEWKNFGAILLVALVTAVVGFLALLMDFWSLRRPELGDRNFRLSTLFKCILLYMKLHVLKVPSKISMHLDASMLEPHVNYGLKGRIPIWVCASRTLCPVYCTVKLKGKCTYAGQPAYSGCFCEYLSVGIPGAVNRLMVFANCLVSILVISMLANSRMRTRGIFSDRGVFSAEMSLRALGCVSVLPTVLLSMNTVYLSVPELAQLHVYSATDFLVLTVPALLFILLANEMARHVETGCKVRKLMQGEWIAVCPRTRQVLDAAEGLEHLPGVQLEAVDGASLSEGVIAGPATLLVKERPRYGSIWVSSGFKAYVPLAHISTAAAIWLVWPRLLQPIILADVVILLLLSLASAVLTMLGQAAISADLIRLIYQLGTSRLRQLWAQGVAAFLKGKGLQPRCQHDDTDPELACGAAARLILQVLSDRTSKTCRQPETRLESGELRKTELGGVFGEVDQLLCALVSAVDGLRESAQSIRKSELRRQVHEIDRQAQDWVGKVEKDAVESLTGYRDGMDTMMEVHVVGLSHHSAPVEVREKLAVAQAEWNAYAQELVDFARTKNGYLVPEVAVLSTCNRFELYFASPELKKFAALEAVKAFLSHKSGLSREELEPYLFSHNGESACLHLFEVSSGLDSLVLGEAQILSQVKACHEHAIQRQEGEQLEGCGGKIVAKMLNAAIRMGKMVRTRTKIGKGSVSVSSAAVELMMSRAMQDLRKPASKLHVCIIGAGKMSRLLLLALFSKHPDIKVTLVNRSVDKAQEVLDDEMVKNRGGVNATVAPLDQMFDVMRESDVTFTATGSKVPIIYAKDLQNLEKNLMLVDISVPLNVASDCTEAQRVTSYSVDDLKKVVEANASKRQAEVEKAKKLIAEEVRKFKCWQASQGAVPYLAALQAMAERIRREEYAKMEHKLQGLQDKEKEALDKLTRHIVDQLFRPVYYSMKEEEKLSEKRSKILALKNIFRLEPLYKRGLLTSPQAAQLNA</sequence>
<dbReference type="SUPFAM" id="SSF69742">
    <property type="entry name" value="Glutamyl tRNA-reductase catalytic, N-terminal domain"/>
    <property type="match status" value="1"/>
</dbReference>
<evidence type="ECO:0000259" key="11">
    <source>
        <dbReference type="Pfam" id="PF01488"/>
    </source>
</evidence>
<dbReference type="InterPro" id="IPR036453">
    <property type="entry name" value="GluRdtase_dimer_dom_sf"/>
</dbReference>
<keyword evidence="6 8" id="KW-0627">Porphyrin biosynthesis</keyword>
<dbReference type="InterPro" id="IPR015896">
    <property type="entry name" value="4pyrrol_synth_GluRdtase_dimer"/>
</dbReference>
<evidence type="ECO:0000256" key="6">
    <source>
        <dbReference type="ARBA" id="ARBA00023244"/>
    </source>
</evidence>
<dbReference type="HAMAP" id="MF_00087">
    <property type="entry name" value="Glu_tRNA_reductase"/>
    <property type="match status" value="1"/>
</dbReference>
<evidence type="ECO:0000313" key="14">
    <source>
        <dbReference type="Proteomes" id="UP001178507"/>
    </source>
</evidence>
<feature type="transmembrane region" description="Helical" evidence="9">
    <location>
        <begin position="56"/>
        <end position="75"/>
    </location>
</feature>
<dbReference type="EMBL" id="CAUJNA010003719">
    <property type="protein sequence ID" value="CAJ1408413.1"/>
    <property type="molecule type" value="Genomic_DNA"/>
</dbReference>
<evidence type="ECO:0000256" key="7">
    <source>
        <dbReference type="ARBA" id="ARBA00047464"/>
    </source>
</evidence>
<accession>A0AA36NM03</accession>